<dbReference type="SUPFAM" id="SSF53686">
    <property type="entry name" value="Tryptophan synthase beta subunit-like PLP-dependent enzymes"/>
    <property type="match status" value="1"/>
</dbReference>
<gene>
    <name evidence="1" type="ORF">JCM17846_08380</name>
</gene>
<dbReference type="AlphaFoldDB" id="A0A5A7N840"/>
<reference evidence="1 2" key="1">
    <citation type="submission" date="2019-09" db="EMBL/GenBank/DDBJ databases">
        <title>NBRP : Genome information of microbial organism related human and environment.</title>
        <authorList>
            <person name="Hattori M."/>
            <person name="Oshima K."/>
            <person name="Inaba H."/>
            <person name="Suda W."/>
            <person name="Sakamoto M."/>
            <person name="Iino T."/>
            <person name="Kitahara M."/>
            <person name="Oshida Y."/>
            <person name="Iida T."/>
            <person name="Kudo T."/>
            <person name="Itoh T."/>
            <person name="Ohkuma M."/>
        </authorList>
    </citation>
    <scope>NUCLEOTIDE SEQUENCE [LARGE SCALE GENOMIC DNA]</scope>
    <source>
        <strain evidence="1 2">Q-1</strain>
    </source>
</reference>
<dbReference type="InterPro" id="IPR051166">
    <property type="entry name" value="Threonine_Synthase"/>
</dbReference>
<evidence type="ECO:0000313" key="2">
    <source>
        <dbReference type="Proteomes" id="UP000324996"/>
    </source>
</evidence>
<dbReference type="EMBL" id="BKCN01000003">
    <property type="protein sequence ID" value="GER03156.1"/>
    <property type="molecule type" value="Genomic_DNA"/>
</dbReference>
<evidence type="ECO:0008006" key="3">
    <source>
        <dbReference type="Google" id="ProtNLM"/>
    </source>
</evidence>
<name>A0A5A7N840_9PROT</name>
<protein>
    <recommendedName>
        <fullName evidence="3">Tryptophan synthase beta chain-like PALP domain-containing protein</fullName>
    </recommendedName>
</protein>
<dbReference type="InterPro" id="IPR036052">
    <property type="entry name" value="TrpB-like_PALP_sf"/>
</dbReference>
<dbReference type="Proteomes" id="UP000324996">
    <property type="component" value="Unassembled WGS sequence"/>
</dbReference>
<dbReference type="Gene3D" id="3.40.50.1100">
    <property type="match status" value="1"/>
</dbReference>
<sequence>MEGSFDDCQRFAKALLAERAERTDEAVLSVNSINWGRLLFQTAYYVYIGAQMARAGRAFAVAVPSGNFGNALSALIAAKMGVPIRHLIVATNANDALSRIFTEGKTTRGPVRQTLSPAMDIQIPSNLERLLFLLNGCDATKTAAQMADMAESGHLALPQNWADDLLQP</sequence>
<dbReference type="PANTHER" id="PTHR42690">
    <property type="entry name" value="THREONINE SYNTHASE FAMILY MEMBER"/>
    <property type="match status" value="1"/>
</dbReference>
<proteinExistence type="predicted"/>
<comment type="caution">
    <text evidence="1">The sequence shown here is derived from an EMBL/GenBank/DDBJ whole genome shotgun (WGS) entry which is preliminary data.</text>
</comment>
<keyword evidence="2" id="KW-1185">Reference proteome</keyword>
<accession>A0A5A7N840</accession>
<evidence type="ECO:0000313" key="1">
    <source>
        <dbReference type="EMBL" id="GER03156.1"/>
    </source>
</evidence>
<dbReference type="PANTHER" id="PTHR42690:SF1">
    <property type="entry name" value="THREONINE SYNTHASE-LIKE 2"/>
    <property type="match status" value="1"/>
</dbReference>
<organism evidence="1 2">
    <name type="scientific">Iodidimonas nitroreducens</name>
    <dbReference type="NCBI Taxonomy" id="1236968"/>
    <lineage>
        <taxon>Bacteria</taxon>
        <taxon>Pseudomonadati</taxon>
        <taxon>Pseudomonadota</taxon>
        <taxon>Alphaproteobacteria</taxon>
        <taxon>Iodidimonadales</taxon>
        <taxon>Iodidimonadaceae</taxon>
        <taxon>Iodidimonas</taxon>
    </lineage>
</organism>